<dbReference type="Proteomes" id="UP001352223">
    <property type="component" value="Unassembled WGS sequence"/>
</dbReference>
<feature type="region of interest" description="Disordered" evidence="1">
    <location>
        <begin position="57"/>
        <end position="89"/>
    </location>
</feature>
<dbReference type="RefSeq" id="WP_324775141.1">
    <property type="nucleotide sequence ID" value="NZ_JAOZYB010000351.1"/>
</dbReference>
<gene>
    <name evidence="2" type="ORF">OKJ48_38905</name>
</gene>
<protein>
    <submittedName>
        <fullName evidence="2">Transposase family protein</fullName>
    </submittedName>
</protein>
<name>A0ABU6CN93_9ACTN</name>
<comment type="caution">
    <text evidence="2">The sequence shown here is derived from an EMBL/GenBank/DDBJ whole genome shotgun (WGS) entry which is preliminary data.</text>
</comment>
<evidence type="ECO:0000313" key="2">
    <source>
        <dbReference type="EMBL" id="MEB3966153.1"/>
    </source>
</evidence>
<sequence length="105" mass="11489">MPIVARERGRRCEIPTHQPALLALVYLRKYDTPAHIAAGSSTCVGTAHTCTTAVLDLPGDQTPRLPKVPRESDPDYDPAAPRNRHLAGGSRGVIRLARWAGRRSR</sequence>
<evidence type="ECO:0000256" key="1">
    <source>
        <dbReference type="SAM" id="MobiDB-lite"/>
    </source>
</evidence>
<evidence type="ECO:0000313" key="3">
    <source>
        <dbReference type="Proteomes" id="UP001352223"/>
    </source>
</evidence>
<keyword evidence="3" id="KW-1185">Reference proteome</keyword>
<proteinExistence type="predicted"/>
<accession>A0ABU6CN93</accession>
<dbReference type="EMBL" id="JAOZYB010000351">
    <property type="protein sequence ID" value="MEB3966153.1"/>
    <property type="molecule type" value="Genomic_DNA"/>
</dbReference>
<organism evidence="2 3">
    <name type="scientific">Streptomyces kunmingensis</name>
    <dbReference type="NCBI Taxonomy" id="68225"/>
    <lineage>
        <taxon>Bacteria</taxon>
        <taxon>Bacillati</taxon>
        <taxon>Actinomycetota</taxon>
        <taxon>Actinomycetes</taxon>
        <taxon>Kitasatosporales</taxon>
        <taxon>Streptomycetaceae</taxon>
        <taxon>Streptomyces</taxon>
    </lineage>
</organism>
<reference evidence="2 3" key="1">
    <citation type="submission" date="2022-10" db="EMBL/GenBank/DDBJ databases">
        <authorList>
            <person name="Xie J."/>
            <person name="Shen N."/>
        </authorList>
    </citation>
    <scope>NUCLEOTIDE SEQUENCE [LARGE SCALE GENOMIC DNA]</scope>
    <source>
        <strain evidence="2 3">DSM 41681</strain>
    </source>
</reference>